<proteinExistence type="predicted"/>
<dbReference type="EMBL" id="MUZR01000024">
    <property type="protein sequence ID" value="OOC10050.1"/>
    <property type="molecule type" value="Genomic_DNA"/>
</dbReference>
<comment type="caution">
    <text evidence="2">The sequence shown here is derived from an EMBL/GenBank/DDBJ whole genome shotgun (WGS) entry which is preliminary data.</text>
</comment>
<dbReference type="RefSeq" id="WP_077244261.1">
    <property type="nucleotide sequence ID" value="NZ_MUZR01000024.1"/>
</dbReference>
<dbReference type="Pfam" id="PF07511">
    <property type="entry name" value="DUF1525"/>
    <property type="match status" value="1"/>
</dbReference>
<feature type="signal peptide" evidence="1">
    <location>
        <begin position="1"/>
        <end position="15"/>
    </location>
</feature>
<sequence>MIAMLLLVGISPASADPGQIEVFVTTGTTVSTTPADRRGIPIEIHHVDAVDRATEALSQGLPADPEAAAAIAQERLDARAHRDLEAAYDPLLRAYRLNIEQVPAIVFDGQAVVYGTTDLARGLREYERWRQ</sequence>
<dbReference type="AlphaFoldDB" id="A0A1V2ZY66"/>
<evidence type="ECO:0000313" key="3">
    <source>
        <dbReference type="Proteomes" id="UP000189177"/>
    </source>
</evidence>
<accession>A0A1V2ZY66</accession>
<organism evidence="2 3">
    <name type="scientific">Thioalkalivibrio halophilus</name>
    <dbReference type="NCBI Taxonomy" id="252474"/>
    <lineage>
        <taxon>Bacteria</taxon>
        <taxon>Pseudomonadati</taxon>
        <taxon>Pseudomonadota</taxon>
        <taxon>Gammaproteobacteria</taxon>
        <taxon>Chromatiales</taxon>
        <taxon>Ectothiorhodospiraceae</taxon>
        <taxon>Thioalkalivibrio</taxon>
    </lineage>
</organism>
<feature type="chain" id="PRO_5012392212" evidence="1">
    <location>
        <begin position="16"/>
        <end position="131"/>
    </location>
</feature>
<dbReference type="InterPro" id="IPR011090">
    <property type="entry name" value="Integr_conj_element_PFL4709"/>
</dbReference>
<reference evidence="2 3" key="1">
    <citation type="submission" date="2017-02" db="EMBL/GenBank/DDBJ databases">
        <title>Genomic diversity within the haloalkaliphilic genus Thioalkalivibrio.</title>
        <authorList>
            <person name="Ahn A.-C."/>
            <person name="Meier-Kolthoff J."/>
            <person name="Overmars L."/>
            <person name="Richter M."/>
            <person name="Woyke T."/>
            <person name="Sorokin D.Y."/>
            <person name="Muyzer G."/>
        </authorList>
    </citation>
    <scope>NUCLEOTIDE SEQUENCE [LARGE SCALE GENOMIC DNA]</scope>
    <source>
        <strain evidence="2 3">HL17</strain>
    </source>
</reference>
<name>A0A1V2ZY66_9GAMM</name>
<keyword evidence="3" id="KW-1185">Reference proteome</keyword>
<keyword evidence="1" id="KW-0732">Signal</keyword>
<dbReference type="Proteomes" id="UP000189177">
    <property type="component" value="Unassembled WGS sequence"/>
</dbReference>
<evidence type="ECO:0000313" key="2">
    <source>
        <dbReference type="EMBL" id="OOC10050.1"/>
    </source>
</evidence>
<dbReference type="OrthoDB" id="5784688at2"/>
<evidence type="ECO:0000256" key="1">
    <source>
        <dbReference type="SAM" id="SignalP"/>
    </source>
</evidence>
<dbReference type="NCBIfam" id="TIGR03757">
    <property type="entry name" value="conj_TIGR03757"/>
    <property type="match status" value="1"/>
</dbReference>
<dbReference type="STRING" id="252474.B1A74_07650"/>
<protein>
    <submittedName>
        <fullName evidence="2">Integrating conjugative element protein</fullName>
    </submittedName>
</protein>
<gene>
    <name evidence="2" type="ORF">B1A74_07650</name>
</gene>